<dbReference type="EMBL" id="KV448124">
    <property type="protein sequence ID" value="OAX44564.1"/>
    <property type="molecule type" value="Genomic_DNA"/>
</dbReference>
<protein>
    <submittedName>
        <fullName evidence="2">Uncharacterized protein</fullName>
    </submittedName>
</protein>
<dbReference type="InParanoid" id="A0A1B7NIH1"/>
<reference evidence="2 3" key="1">
    <citation type="submission" date="2016-06" db="EMBL/GenBank/DDBJ databases">
        <title>Comparative genomics of the ectomycorrhizal sister species Rhizopogon vinicolor and Rhizopogon vesiculosus (Basidiomycota: Boletales) reveals a divergence of the mating type B locus.</title>
        <authorList>
            <consortium name="DOE Joint Genome Institute"/>
            <person name="Mujic A.B."/>
            <person name="Kuo A."/>
            <person name="Tritt A."/>
            <person name="Lipzen A."/>
            <person name="Chen C."/>
            <person name="Johnson J."/>
            <person name="Sharma A."/>
            <person name="Barry K."/>
            <person name="Grigoriev I.V."/>
            <person name="Spatafora J.W."/>
        </authorList>
    </citation>
    <scope>NUCLEOTIDE SEQUENCE [LARGE SCALE GENOMIC DNA]</scope>
    <source>
        <strain evidence="2 3">AM-OR11-026</strain>
    </source>
</reference>
<gene>
    <name evidence="2" type="ORF">K503DRAFT_764973</name>
</gene>
<sequence>MRRIASFVARHVDHPDAPSTSSADTDSLPQAAAKRKARMFNSLSRKLAPPSRPPLLASDHSSSSASSASAELRTPDDEVLPRTPNQRGSWKSWLGAKKHRTEGDLKAAARLPQFPTPAIALRPPPRFNDTDDTSSELEDELPVQNFVPSTTLTRNNMRAIILNSSVERPSCPPLLDIPGGSPFPRSCLLSRHIHRRDTLESKMHKTALLRLLESLTPTDERSIAPLGARPVILVKEAPAHNSDIDVWPKAQLFRRISGGLGNWVARPCFEDRVLVWTRQEPSGQVVTSDVAGSQFGVAALEFSEPLYILAGLLADVDDDFDPNAEHPEPSPPDPGVAAVALSSREQLTTPVAVADFEFSPLTLPVGSPETSESTKETTSPKQAEPTAAPRVKREVRFAEDGKDDQIPLGYVLRIKKRREEKARFLREEREKRELEEEKSIREEERRSRLREAEKRAQEKEQNARELQKKKTEEERRRQSYSVDLQASRARSEASRAGHISSSSSLVRDIERDRSVSRDARPSGSPSTRQRTLDLTVPTANLSPYDGSPASSMPATPQGSQRSFSRPPSVYSGHTASSEDVRARDGRRISRHSTLAIDPSKHLPLPLQDPRASLVPYNYNPWTNMQMPPVVIPSVPLVPVAPMMTPMPYYPMDIPLLPPSPPFMMNQFGNRQRPTNFLQGQVSSPRYNSSSNHSADDRVHHTSRAAPNSPGLSSAHQRRASDEVRGNLSSANVMADRKYGSQTDLAHKRPSQAVHSSRGSGLHHSHQPPALVHSHTSPALAHSRTSMHSHNPPALVHSHTSPVLAHSRTSMHSHISPALAHSHTSTTRPVSTSQPRPASNRRQTLYS</sequence>
<feature type="compositionally biased region" description="Low complexity" evidence="1">
    <location>
        <begin position="682"/>
        <end position="692"/>
    </location>
</feature>
<dbReference type="Proteomes" id="UP000092154">
    <property type="component" value="Unassembled WGS sequence"/>
</dbReference>
<feature type="region of interest" description="Disordered" evidence="1">
    <location>
        <begin position="363"/>
        <end position="399"/>
    </location>
</feature>
<feature type="compositionally biased region" description="Polar residues" evidence="1">
    <location>
        <begin position="666"/>
        <end position="681"/>
    </location>
</feature>
<proteinExistence type="predicted"/>
<feature type="region of interest" description="Disordered" evidence="1">
    <location>
        <begin position="664"/>
        <end position="846"/>
    </location>
</feature>
<organism evidence="2 3">
    <name type="scientific">Rhizopogon vinicolor AM-OR11-026</name>
    <dbReference type="NCBI Taxonomy" id="1314800"/>
    <lineage>
        <taxon>Eukaryota</taxon>
        <taxon>Fungi</taxon>
        <taxon>Dikarya</taxon>
        <taxon>Basidiomycota</taxon>
        <taxon>Agaricomycotina</taxon>
        <taxon>Agaricomycetes</taxon>
        <taxon>Agaricomycetidae</taxon>
        <taxon>Boletales</taxon>
        <taxon>Suillineae</taxon>
        <taxon>Rhizopogonaceae</taxon>
        <taxon>Rhizopogon</taxon>
    </lineage>
</organism>
<feature type="region of interest" description="Disordered" evidence="1">
    <location>
        <begin position="1"/>
        <end position="138"/>
    </location>
</feature>
<feature type="compositionally biased region" description="Low complexity" evidence="1">
    <location>
        <begin position="367"/>
        <end position="381"/>
    </location>
</feature>
<feature type="compositionally biased region" description="Basic and acidic residues" evidence="1">
    <location>
        <begin position="576"/>
        <end position="585"/>
    </location>
</feature>
<dbReference type="STRING" id="1314800.A0A1B7NIH1"/>
<accession>A0A1B7NIH1</accession>
<dbReference type="OrthoDB" id="3268641at2759"/>
<feature type="compositionally biased region" description="Low complexity" evidence="1">
    <location>
        <begin position="42"/>
        <end position="70"/>
    </location>
</feature>
<feature type="compositionally biased region" description="Polar residues" evidence="1">
    <location>
        <begin position="821"/>
        <end position="846"/>
    </location>
</feature>
<evidence type="ECO:0000313" key="2">
    <source>
        <dbReference type="EMBL" id="OAX44564.1"/>
    </source>
</evidence>
<name>A0A1B7NIH1_9AGAM</name>
<feature type="compositionally biased region" description="Basic and acidic residues" evidence="1">
    <location>
        <begin position="507"/>
        <end position="520"/>
    </location>
</feature>
<keyword evidence="3" id="KW-1185">Reference proteome</keyword>
<feature type="compositionally biased region" description="Low complexity" evidence="1">
    <location>
        <begin position="17"/>
        <end position="27"/>
    </location>
</feature>
<feature type="region of interest" description="Disordered" evidence="1">
    <location>
        <begin position="428"/>
        <end position="585"/>
    </location>
</feature>
<evidence type="ECO:0000256" key="1">
    <source>
        <dbReference type="SAM" id="MobiDB-lite"/>
    </source>
</evidence>
<feature type="compositionally biased region" description="Basic and acidic residues" evidence="1">
    <location>
        <begin position="428"/>
        <end position="477"/>
    </location>
</feature>
<dbReference type="AlphaFoldDB" id="A0A1B7NIH1"/>
<evidence type="ECO:0000313" key="3">
    <source>
        <dbReference type="Proteomes" id="UP000092154"/>
    </source>
</evidence>
<feature type="compositionally biased region" description="Polar residues" evidence="1">
    <location>
        <begin position="548"/>
        <end position="575"/>
    </location>
</feature>